<feature type="non-terminal residue" evidence="1">
    <location>
        <position position="72"/>
    </location>
</feature>
<proteinExistence type="predicted"/>
<evidence type="ECO:0000313" key="2">
    <source>
        <dbReference type="Proteomes" id="UP000479190"/>
    </source>
</evidence>
<dbReference type="EMBL" id="CADCXV010001114">
    <property type="protein sequence ID" value="CAB0041380.1"/>
    <property type="molecule type" value="Genomic_DNA"/>
</dbReference>
<name>A0A6H5J1U3_9HYME</name>
<organism evidence="1 2">
    <name type="scientific">Trichogramma brassicae</name>
    <dbReference type="NCBI Taxonomy" id="86971"/>
    <lineage>
        <taxon>Eukaryota</taxon>
        <taxon>Metazoa</taxon>
        <taxon>Ecdysozoa</taxon>
        <taxon>Arthropoda</taxon>
        <taxon>Hexapoda</taxon>
        <taxon>Insecta</taxon>
        <taxon>Pterygota</taxon>
        <taxon>Neoptera</taxon>
        <taxon>Endopterygota</taxon>
        <taxon>Hymenoptera</taxon>
        <taxon>Apocrita</taxon>
        <taxon>Proctotrupomorpha</taxon>
        <taxon>Chalcidoidea</taxon>
        <taxon>Trichogrammatidae</taxon>
        <taxon>Trichogramma</taxon>
    </lineage>
</organism>
<dbReference type="AlphaFoldDB" id="A0A6H5J1U3"/>
<keyword evidence="2" id="KW-1185">Reference proteome</keyword>
<sequence>MEKLRFEFVMKAAADKKSNALMVTFYYNARRRNFRHPGRIAGVDTGTEKTEVKSVPCIKIDSGNSRRFMKKE</sequence>
<protein>
    <submittedName>
        <fullName evidence="1">Uncharacterized protein</fullName>
    </submittedName>
</protein>
<evidence type="ECO:0000313" key="1">
    <source>
        <dbReference type="EMBL" id="CAB0041380.1"/>
    </source>
</evidence>
<gene>
    <name evidence="1" type="ORF">TBRA_LOCUS13049</name>
</gene>
<dbReference type="Proteomes" id="UP000479190">
    <property type="component" value="Unassembled WGS sequence"/>
</dbReference>
<accession>A0A6H5J1U3</accession>
<reference evidence="1 2" key="1">
    <citation type="submission" date="2020-02" db="EMBL/GenBank/DDBJ databases">
        <authorList>
            <person name="Ferguson B K."/>
        </authorList>
    </citation>
    <scope>NUCLEOTIDE SEQUENCE [LARGE SCALE GENOMIC DNA]</scope>
</reference>